<dbReference type="Gene3D" id="3.40.50.300">
    <property type="entry name" value="P-loop containing nucleotide triphosphate hydrolases"/>
    <property type="match status" value="1"/>
</dbReference>
<comment type="caution">
    <text evidence="5">The sequence shown here is derived from an EMBL/GenBank/DDBJ whole genome shotgun (WGS) entry which is preliminary data.</text>
</comment>
<dbReference type="InterPro" id="IPR003439">
    <property type="entry name" value="ABC_transporter-like_ATP-bd"/>
</dbReference>
<evidence type="ECO:0000259" key="4">
    <source>
        <dbReference type="PROSITE" id="PS50893"/>
    </source>
</evidence>
<dbReference type="Proteomes" id="UP000253318">
    <property type="component" value="Unassembled WGS sequence"/>
</dbReference>
<dbReference type="PROSITE" id="PS00211">
    <property type="entry name" value="ABC_TRANSPORTER_1"/>
    <property type="match status" value="1"/>
</dbReference>
<evidence type="ECO:0000256" key="3">
    <source>
        <dbReference type="ARBA" id="ARBA00022840"/>
    </source>
</evidence>
<keyword evidence="1" id="KW-0813">Transport</keyword>
<dbReference type="SMART" id="SM00382">
    <property type="entry name" value="AAA"/>
    <property type="match status" value="1"/>
</dbReference>
<dbReference type="PROSITE" id="PS50893">
    <property type="entry name" value="ABC_TRANSPORTER_2"/>
    <property type="match status" value="1"/>
</dbReference>
<keyword evidence="2" id="KW-0547">Nucleotide-binding</keyword>
<dbReference type="GO" id="GO:0005524">
    <property type="term" value="F:ATP binding"/>
    <property type="evidence" value="ECO:0007669"/>
    <property type="project" value="UniProtKB-KW"/>
</dbReference>
<evidence type="ECO:0000256" key="2">
    <source>
        <dbReference type="ARBA" id="ARBA00022741"/>
    </source>
</evidence>
<dbReference type="SUPFAM" id="SSF52540">
    <property type="entry name" value="P-loop containing nucleoside triphosphate hydrolases"/>
    <property type="match status" value="1"/>
</dbReference>
<accession>A0A368TBX4</accession>
<dbReference type="GO" id="GO:0016887">
    <property type="term" value="F:ATP hydrolysis activity"/>
    <property type="evidence" value="ECO:0007669"/>
    <property type="project" value="InterPro"/>
</dbReference>
<name>A0A368TBX4_9ACTN</name>
<evidence type="ECO:0000313" key="5">
    <source>
        <dbReference type="EMBL" id="RCV62476.1"/>
    </source>
</evidence>
<keyword evidence="3 5" id="KW-0067">ATP-binding</keyword>
<keyword evidence="6" id="KW-1185">Reference proteome</keyword>
<dbReference type="CDD" id="cd03257">
    <property type="entry name" value="ABC_NikE_OppD_transporters"/>
    <property type="match status" value="1"/>
</dbReference>
<evidence type="ECO:0000313" key="6">
    <source>
        <dbReference type="Proteomes" id="UP000253318"/>
    </source>
</evidence>
<proteinExistence type="predicted"/>
<dbReference type="OrthoDB" id="2986442at2"/>
<gene>
    <name evidence="5" type="ORF">DEF24_00885</name>
</gene>
<dbReference type="PANTHER" id="PTHR43230">
    <property type="entry name" value="ABC-TYPE DIPEPTIDE/OLIGOPEPTIDE TRANSPORT SYSTEM, ATPASE COMPONENT"/>
    <property type="match status" value="1"/>
</dbReference>
<dbReference type="Pfam" id="PF00005">
    <property type="entry name" value="ABC_tran"/>
    <property type="match status" value="1"/>
</dbReference>
<dbReference type="InterPro" id="IPR017871">
    <property type="entry name" value="ABC_transporter-like_CS"/>
</dbReference>
<evidence type="ECO:0000256" key="1">
    <source>
        <dbReference type="ARBA" id="ARBA00022448"/>
    </source>
</evidence>
<dbReference type="PANTHER" id="PTHR43230:SF3">
    <property type="entry name" value="ABC-TYPE DIPEPTIDE_OLIGOPEPTIDE TRANSPORT SYSTEM, ATPASE COMPONENT"/>
    <property type="match status" value="1"/>
</dbReference>
<feature type="domain" description="ABC transporter" evidence="4">
    <location>
        <begin position="2"/>
        <end position="250"/>
    </location>
</feature>
<dbReference type="RefSeq" id="WP_114398937.1">
    <property type="nucleotide sequence ID" value="NZ_QEIM01000097.1"/>
</dbReference>
<dbReference type="GO" id="GO:0015833">
    <property type="term" value="P:peptide transport"/>
    <property type="evidence" value="ECO:0007669"/>
    <property type="project" value="InterPro"/>
</dbReference>
<dbReference type="InterPro" id="IPR003593">
    <property type="entry name" value="AAA+_ATPase"/>
</dbReference>
<protein>
    <submittedName>
        <fullName evidence="5">Oligopeptide ABC transporter ATP-binding protein</fullName>
    </submittedName>
</protein>
<dbReference type="EMBL" id="QEIN01000004">
    <property type="protein sequence ID" value="RCV62476.1"/>
    <property type="molecule type" value="Genomic_DNA"/>
</dbReference>
<sequence>MLELDSVSKVFPRGAFGRSGVTAVRDVSFAVRPGEVVSLIGESGSGKSTIGRMVLRLASVTRGRITFDGADIAGLTRTRQLREYHRRVQGVFQDPFSSCNPVFPADRVLDAVRRGYFPDVGAAEWRDRVDAALEVVRLDPAQVRGRYPHQLSGGQLQRLLIARALLLDIRLLVADEVISMLDASTRIDVLNLLADLRARGLGILFVTHDLALGNYVSDTTVILRRGRVVETGATATVFADPLHPYTRRLLASVPRLRRRWSDLPDEPAGARPCPYHERYPRGAAAGPPLLAVADDHHVGCFADDGKPC</sequence>
<dbReference type="AlphaFoldDB" id="A0A368TBX4"/>
<reference evidence="5 6" key="1">
    <citation type="submission" date="2018-04" db="EMBL/GenBank/DDBJ databases">
        <title>Novel actinobacteria from marine sediment.</title>
        <authorList>
            <person name="Ng Z.Y."/>
            <person name="Tan G.Y.A."/>
        </authorList>
    </citation>
    <scope>NUCLEOTIDE SEQUENCE [LARGE SCALE GENOMIC DNA]</scope>
    <source>
        <strain evidence="5 6">TPS81</strain>
    </source>
</reference>
<dbReference type="InterPro" id="IPR027417">
    <property type="entry name" value="P-loop_NTPase"/>
</dbReference>
<organism evidence="5 6">
    <name type="scientific">Marinitenerispora sediminis</name>
    <dbReference type="NCBI Taxonomy" id="1931232"/>
    <lineage>
        <taxon>Bacteria</taxon>
        <taxon>Bacillati</taxon>
        <taxon>Actinomycetota</taxon>
        <taxon>Actinomycetes</taxon>
        <taxon>Streptosporangiales</taxon>
        <taxon>Nocardiopsidaceae</taxon>
        <taxon>Marinitenerispora</taxon>
    </lineage>
</organism>
<dbReference type="Pfam" id="PF08352">
    <property type="entry name" value="oligo_HPY"/>
    <property type="match status" value="1"/>
</dbReference>
<dbReference type="InterPro" id="IPR013563">
    <property type="entry name" value="Oligopep_ABC_C"/>
</dbReference>